<sequence>MAPKLRISAGPDVDHLEIVNVNHDNDPFVVDSERFHGRLTVRIKDFVGESPDGTPANKTTAYFQEPYGDAMTYSIQVQGQFSDEISVDELVFGNEFDRPIRDSLPYGTSLALRFASYVDPNLKHDLYGDKPWAFSPLLATMYRVQANRAKQPYEAKTAEEMFKTDSWPPFPTPDGDSEQHFVNENIAPLFRTEKDGESILDEKTGIDETTLKNLESETVSKASSARASWLGKKANREKLSITPADVVTVDFCNGFIDFNTLQLVLPYGGLHFDLQKYWDGQPVRYVAKNLSTNDVFFVVQFELVELSEEAKEERGETDGNAGNSDEKDAADEEDEDEEEDDEAQASGETVDKQEKDEGDNSNDVD</sequence>
<accession>A0ABY8EST9</accession>
<evidence type="ECO:0000313" key="4">
    <source>
        <dbReference type="Proteomes" id="UP000818624"/>
    </source>
</evidence>
<feature type="domain" description="Domain of unknown function at the cortex 1" evidence="2">
    <location>
        <begin position="4"/>
        <end position="304"/>
    </location>
</feature>
<dbReference type="Pfam" id="PF08588">
    <property type="entry name" value="Duc1"/>
    <property type="match status" value="1"/>
</dbReference>
<feature type="compositionally biased region" description="Basic and acidic residues" evidence="1">
    <location>
        <begin position="308"/>
        <end position="317"/>
    </location>
</feature>
<evidence type="ECO:0000256" key="1">
    <source>
        <dbReference type="SAM" id="MobiDB-lite"/>
    </source>
</evidence>
<gene>
    <name evidence="3" type="ORF">GLX27_003326</name>
</gene>
<dbReference type="Proteomes" id="UP000818624">
    <property type="component" value="Chromosome 3"/>
</dbReference>
<protein>
    <recommendedName>
        <fullName evidence="2">Domain of unknown function at the cortex 1 domain-containing protein</fullName>
    </recommendedName>
</protein>
<proteinExistence type="predicted"/>
<dbReference type="PANTHER" id="PTHR34826:SF2">
    <property type="entry name" value="UPF0590 PROTEIN C409.17C"/>
    <property type="match status" value="1"/>
</dbReference>
<feature type="compositionally biased region" description="Acidic residues" evidence="1">
    <location>
        <begin position="328"/>
        <end position="343"/>
    </location>
</feature>
<keyword evidence="4" id="KW-1185">Reference proteome</keyword>
<name>A0ABY8EST9_MALFU</name>
<dbReference type="EMBL" id="CP046236">
    <property type="protein sequence ID" value="WFD48656.1"/>
    <property type="molecule type" value="Genomic_DNA"/>
</dbReference>
<dbReference type="InterPro" id="IPR013897">
    <property type="entry name" value="Duc1"/>
</dbReference>
<feature type="compositionally biased region" description="Acidic residues" evidence="1">
    <location>
        <begin position="356"/>
        <end position="365"/>
    </location>
</feature>
<feature type="region of interest" description="Disordered" evidence="1">
    <location>
        <begin position="308"/>
        <end position="365"/>
    </location>
</feature>
<reference evidence="3 4" key="1">
    <citation type="journal article" date="2020" name="Elife">
        <title>Loss of centromere function drives karyotype evolution in closely related Malassezia species.</title>
        <authorList>
            <person name="Sankaranarayanan S.R."/>
            <person name="Ianiri G."/>
            <person name="Coelho M.A."/>
            <person name="Reza M.H."/>
            <person name="Thimmappa B.C."/>
            <person name="Ganguly P."/>
            <person name="Vadnala R.N."/>
            <person name="Sun S."/>
            <person name="Siddharthan R."/>
            <person name="Tellgren-Roth C."/>
            <person name="Dawson T.L."/>
            <person name="Heitman J."/>
            <person name="Sanyal K."/>
        </authorList>
    </citation>
    <scope>NUCLEOTIDE SEQUENCE [LARGE SCALE GENOMIC DNA]</scope>
    <source>
        <strain evidence="3">CBS14141</strain>
    </source>
</reference>
<evidence type="ECO:0000313" key="3">
    <source>
        <dbReference type="EMBL" id="WFD48656.1"/>
    </source>
</evidence>
<evidence type="ECO:0000259" key="2">
    <source>
        <dbReference type="Pfam" id="PF08588"/>
    </source>
</evidence>
<organism evidence="3 4">
    <name type="scientific">Malassezia furfur</name>
    <name type="common">Pityriasis versicolor infection agent</name>
    <name type="synonym">Pityrosporum furfur</name>
    <dbReference type="NCBI Taxonomy" id="55194"/>
    <lineage>
        <taxon>Eukaryota</taxon>
        <taxon>Fungi</taxon>
        <taxon>Dikarya</taxon>
        <taxon>Basidiomycota</taxon>
        <taxon>Ustilaginomycotina</taxon>
        <taxon>Malasseziomycetes</taxon>
        <taxon>Malasseziales</taxon>
        <taxon>Malasseziaceae</taxon>
        <taxon>Malassezia</taxon>
    </lineage>
</organism>
<dbReference type="PANTHER" id="PTHR34826">
    <property type="entry name" value="UPF0590 PROTEIN C409.17C"/>
    <property type="match status" value="1"/>
</dbReference>